<feature type="compositionally biased region" description="Low complexity" evidence="3">
    <location>
        <begin position="33"/>
        <end position="123"/>
    </location>
</feature>
<dbReference type="Gene3D" id="3.30.70.330">
    <property type="match status" value="1"/>
</dbReference>
<feature type="region of interest" description="Disordered" evidence="3">
    <location>
        <begin position="337"/>
        <end position="363"/>
    </location>
</feature>
<dbReference type="InterPro" id="IPR050374">
    <property type="entry name" value="RRT5_SRSF_SR"/>
</dbReference>
<feature type="region of interest" description="Disordered" evidence="3">
    <location>
        <begin position="29"/>
        <end position="201"/>
    </location>
</feature>
<dbReference type="GO" id="GO:0005634">
    <property type="term" value="C:nucleus"/>
    <property type="evidence" value="ECO:0007669"/>
    <property type="project" value="TreeGrafter"/>
</dbReference>
<dbReference type="PANTHER" id="PTHR23003:SF50">
    <property type="entry name" value="PROTEIN, PUTATIVE-RELATED"/>
    <property type="match status" value="1"/>
</dbReference>
<dbReference type="VEuPathDB" id="TriTrypDB:LdBPK_330280.1"/>
<feature type="compositionally biased region" description="Basic and acidic residues" evidence="3">
    <location>
        <begin position="337"/>
        <end position="349"/>
    </location>
</feature>
<evidence type="ECO:0000256" key="2">
    <source>
        <dbReference type="PROSITE-ProRule" id="PRU00176"/>
    </source>
</evidence>
<dbReference type="FunFam" id="3.30.70.330:FF:000683">
    <property type="entry name" value="RNA binding protein rggm"/>
    <property type="match status" value="1"/>
</dbReference>
<sequence length="363" mass="36552">MLRRSFAPLLTRATAVCLQGWGKTGGGGGWGSAGNSTSAGGWGSAGDSTSAGGWGSAGDTTSAGGWGSAGNSTSAGGWGSAGDSTSAGGWGSAGDTTSAGGWGSAGNSTSAGGWGSAGDSTSAGGWGSAGGRGRGCGSRGKSGWGAKESSDGWGGGRGGGQSGWGGDGGWRDAPTGGRQRGARGNFRRGRGGSGGGVWGQPAAADEEAWNAAPPSFQPPVRRVDPLTLTAVEVEVDGVKKLVGQRVQVSGLSDETTWHTLKDHLRQAGDITFCRLFSGGRGMVEFAVPEDAARCITELQASELEGATLYLREDREDTVLINTRRKIRDARDAQLRARKAEAEKSRREKAIAQGDVPNDSAAAQ</sequence>
<evidence type="ECO:0000256" key="1">
    <source>
        <dbReference type="ARBA" id="ARBA00022884"/>
    </source>
</evidence>
<dbReference type="Proteomes" id="UP000601710">
    <property type="component" value="Chromosome 33"/>
</dbReference>
<dbReference type="GO" id="GO:0005737">
    <property type="term" value="C:cytoplasm"/>
    <property type="evidence" value="ECO:0007669"/>
    <property type="project" value="TreeGrafter"/>
</dbReference>
<dbReference type="SMART" id="SM00360">
    <property type="entry name" value="RRM"/>
    <property type="match status" value="1"/>
</dbReference>
<keyword evidence="1 2" id="KW-0694">RNA-binding</keyword>
<dbReference type="VEuPathDB" id="TriTrypDB:LdCL_330007700"/>
<feature type="compositionally biased region" description="Gly residues" evidence="3">
    <location>
        <begin position="152"/>
        <end position="168"/>
    </location>
</feature>
<dbReference type="GO" id="GO:0003729">
    <property type="term" value="F:mRNA binding"/>
    <property type="evidence" value="ECO:0007669"/>
    <property type="project" value="TreeGrafter"/>
</dbReference>
<dbReference type="InterPro" id="IPR000504">
    <property type="entry name" value="RRM_dom"/>
</dbReference>
<evidence type="ECO:0000256" key="3">
    <source>
        <dbReference type="SAM" id="MobiDB-lite"/>
    </source>
</evidence>
<evidence type="ECO:0000313" key="6">
    <source>
        <dbReference type="Proteomes" id="UP000601710"/>
    </source>
</evidence>
<dbReference type="AlphaFoldDB" id="A0A6J8FNL5"/>
<dbReference type="InterPro" id="IPR012677">
    <property type="entry name" value="Nucleotide-bd_a/b_plait_sf"/>
</dbReference>
<organism evidence="5 6">
    <name type="scientific">Leishmania donovani</name>
    <dbReference type="NCBI Taxonomy" id="5661"/>
    <lineage>
        <taxon>Eukaryota</taxon>
        <taxon>Discoba</taxon>
        <taxon>Euglenozoa</taxon>
        <taxon>Kinetoplastea</taxon>
        <taxon>Metakinetoplastina</taxon>
        <taxon>Trypanosomatida</taxon>
        <taxon>Trypanosomatidae</taxon>
        <taxon>Leishmaniinae</taxon>
        <taxon>Leishmania</taxon>
    </lineage>
</organism>
<dbReference type="InterPro" id="IPR035979">
    <property type="entry name" value="RBD_domain_sf"/>
</dbReference>
<name>A0A6J8FNL5_LEIDO</name>
<dbReference type="GO" id="GO:1990904">
    <property type="term" value="C:ribonucleoprotein complex"/>
    <property type="evidence" value="ECO:0007669"/>
    <property type="project" value="TreeGrafter"/>
</dbReference>
<feature type="compositionally biased region" description="Gly residues" evidence="3">
    <location>
        <begin position="124"/>
        <end position="143"/>
    </location>
</feature>
<dbReference type="Pfam" id="PF00076">
    <property type="entry name" value="RRM_1"/>
    <property type="match status" value="1"/>
</dbReference>
<evidence type="ECO:0000259" key="4">
    <source>
        <dbReference type="PROSITE" id="PS50102"/>
    </source>
</evidence>
<dbReference type="EMBL" id="LR812653">
    <property type="protein sequence ID" value="CAC5433206.1"/>
    <property type="molecule type" value="Genomic_DNA"/>
</dbReference>
<reference evidence="5" key="1">
    <citation type="submission" date="2020-06" db="EMBL/GenBank/DDBJ databases">
        <authorList>
            <person name="Camacho E."/>
            <person name="Gonzalez-de la Fuente S."/>
            <person name="Rastrojo A."/>
            <person name="Peiro-Pastor R."/>
            <person name="Solana JC."/>
            <person name="Tabera L."/>
            <person name="Gamarro F."/>
            <person name="Carrasco-Ramiro F."/>
            <person name="Requena JM."/>
            <person name="Aguado B."/>
        </authorList>
    </citation>
    <scope>NUCLEOTIDE SEQUENCE</scope>
</reference>
<accession>A0A6J8FNL5</accession>
<feature type="domain" description="RRM" evidence="4">
    <location>
        <begin position="244"/>
        <end position="315"/>
    </location>
</feature>
<proteinExistence type="predicted"/>
<dbReference type="PROSITE" id="PS50102">
    <property type="entry name" value="RRM"/>
    <property type="match status" value="1"/>
</dbReference>
<gene>
    <name evidence="5" type="ORF">LDHU3_33.0330</name>
</gene>
<dbReference type="VEuPathDB" id="TriTrypDB:LDHU3_33.0330"/>
<dbReference type="SUPFAM" id="SSF54928">
    <property type="entry name" value="RNA-binding domain, RBD"/>
    <property type="match status" value="1"/>
</dbReference>
<protein>
    <submittedName>
        <fullName evidence="5">RGG-containing_protein_2_putative/GeneDB:LmjF.33. 0260</fullName>
    </submittedName>
</protein>
<dbReference type="PANTHER" id="PTHR23003">
    <property type="entry name" value="RNA RECOGNITION MOTIF RRM DOMAIN CONTAINING PROTEIN"/>
    <property type="match status" value="1"/>
</dbReference>
<evidence type="ECO:0000313" key="5">
    <source>
        <dbReference type="EMBL" id="CAC5433206.1"/>
    </source>
</evidence>